<feature type="region of interest" description="Disordered" evidence="1">
    <location>
        <begin position="68"/>
        <end position="103"/>
    </location>
</feature>
<dbReference type="AlphaFoldDB" id="A0A8J4BND9"/>
<proteinExistence type="predicted"/>
<sequence length="103" mass="10194">WGNDVMGGVGERRCTDTIDIGIDRVGSGTVPSPAALAVGMSSASTFRAASACGKAEEGFDCAVDGGDVHKEARGGSGGTVSGAQAPVRPTLKSPKADKSSMPV</sequence>
<accession>A0A8J4BND9</accession>
<name>A0A8J4BND9_9CHLO</name>
<comment type="caution">
    <text evidence="2">The sequence shown here is derived from an EMBL/GenBank/DDBJ whole genome shotgun (WGS) entry which is preliminary data.</text>
</comment>
<gene>
    <name evidence="2" type="ORF">Vafri_18533</name>
</gene>
<dbReference type="EMBL" id="BNCO01000068">
    <property type="protein sequence ID" value="GIL64639.1"/>
    <property type="molecule type" value="Genomic_DNA"/>
</dbReference>
<evidence type="ECO:0000313" key="3">
    <source>
        <dbReference type="Proteomes" id="UP000747399"/>
    </source>
</evidence>
<dbReference type="Proteomes" id="UP000747399">
    <property type="component" value="Unassembled WGS sequence"/>
</dbReference>
<protein>
    <submittedName>
        <fullName evidence="2">Uncharacterized protein</fullName>
    </submittedName>
</protein>
<reference evidence="2" key="1">
    <citation type="journal article" date="2021" name="Proc. Natl. Acad. Sci. U.S.A.">
        <title>Three genomes in the algal genus Volvox reveal the fate of a haploid sex-determining region after a transition to homothallism.</title>
        <authorList>
            <person name="Yamamoto K."/>
            <person name="Hamaji T."/>
            <person name="Kawai-Toyooka H."/>
            <person name="Matsuzaki R."/>
            <person name="Takahashi F."/>
            <person name="Nishimura Y."/>
            <person name="Kawachi M."/>
            <person name="Noguchi H."/>
            <person name="Minakuchi Y."/>
            <person name="Umen J.G."/>
            <person name="Toyoda A."/>
            <person name="Nozaki H."/>
        </authorList>
    </citation>
    <scope>NUCLEOTIDE SEQUENCE</scope>
    <source>
        <strain evidence="2">NIES-3780</strain>
    </source>
</reference>
<organism evidence="2 3">
    <name type="scientific">Volvox africanus</name>
    <dbReference type="NCBI Taxonomy" id="51714"/>
    <lineage>
        <taxon>Eukaryota</taxon>
        <taxon>Viridiplantae</taxon>
        <taxon>Chlorophyta</taxon>
        <taxon>core chlorophytes</taxon>
        <taxon>Chlorophyceae</taxon>
        <taxon>CS clade</taxon>
        <taxon>Chlamydomonadales</taxon>
        <taxon>Volvocaceae</taxon>
        <taxon>Volvox</taxon>
    </lineage>
</organism>
<feature type="non-terminal residue" evidence="2">
    <location>
        <position position="1"/>
    </location>
</feature>
<evidence type="ECO:0000313" key="2">
    <source>
        <dbReference type="EMBL" id="GIL64639.1"/>
    </source>
</evidence>
<keyword evidence="3" id="KW-1185">Reference proteome</keyword>
<evidence type="ECO:0000256" key="1">
    <source>
        <dbReference type="SAM" id="MobiDB-lite"/>
    </source>
</evidence>
<feature type="compositionally biased region" description="Basic and acidic residues" evidence="1">
    <location>
        <begin position="94"/>
        <end position="103"/>
    </location>
</feature>